<dbReference type="InterPro" id="IPR036282">
    <property type="entry name" value="Glutathione-S-Trfase_C_sf"/>
</dbReference>
<dbReference type="GO" id="GO:0005737">
    <property type="term" value="C:cytoplasm"/>
    <property type="evidence" value="ECO:0007669"/>
    <property type="project" value="UniProtKB-SubCell"/>
</dbReference>
<dbReference type="InterPro" id="IPR029063">
    <property type="entry name" value="SAM-dependent_MTases_sf"/>
</dbReference>
<keyword evidence="7" id="KW-1185">Reference proteome</keyword>
<dbReference type="SUPFAM" id="SSF53335">
    <property type="entry name" value="S-adenosyl-L-methionine-dependent methyltransferases"/>
    <property type="match status" value="1"/>
</dbReference>
<sequence length="625" mass="69497">MKDNVAEEHLYLAFSHQYRDSIFPLHTSISLFLLSYCDCKLFKVFLVPTGEDVGDQCVTKNLIGDLEVHLISRGQLPVVVQSCSLPAVVVKDDKFCRAGLSVVLRHIIQKTFEADPSKKDVLALLGFKKTCLKACAEVSQWTRLCEISIPLAVERFLTASPEHCQAIPPDILLFERKLGEPVRVHNDDKIRRQKLQQQKAGAKTGVPVLGEEAAEELKPGEVHEHPPSSLELSVAFSKLLAQEAPDAINREAPHIRRTKTADLPLLDHVFAEGLYFTVADLVLLPCIHQFLVSSKKQGKNLVNLPLISSWYRRVQEVPGVKKAAGKCNMELLQLPELTSAPEERLHDSASVPDELEEVNEYSHFIGGPRPTMTKLMCLRHPEAGTHPSSSADFSISENSLPASHMGKMSRDRALRKQQQLNNLVAAVTKLAKPGDLIVDFCSGGGHVGIALAYMMPSCQVVLIENKELSLIRAKDRSDELGLNNIWFIQANLDYFNGAFNIGVALHACGVATDMVIEHCLRARAAFVISPCCYGFIQNTVKFKYPRSRQFKEILSYKEHMVLCRFADQTAVQLPPDRRLIGKQCMGLVDLDRAWAAEEHNYSVQVISMEPESCSPKNNMLVGIPA</sequence>
<reference evidence="6" key="1">
    <citation type="submission" date="2019-09" db="EMBL/GenBank/DDBJ databases">
        <title>Bird 10,000 Genomes (B10K) Project - Family phase.</title>
        <authorList>
            <person name="Zhang G."/>
        </authorList>
    </citation>
    <scope>NUCLEOTIDE SEQUENCE</scope>
    <source>
        <strain evidence="6">OUT-0024</strain>
        <tissue evidence="6">Muscle</tissue>
    </source>
</reference>
<dbReference type="Gene3D" id="1.20.1050.10">
    <property type="match status" value="1"/>
</dbReference>
<dbReference type="Proteomes" id="UP000631545">
    <property type="component" value="Unassembled WGS sequence"/>
</dbReference>
<comment type="subcellular location">
    <subcellularLocation>
        <location evidence="1">Cytoplasm</location>
    </subcellularLocation>
</comment>
<evidence type="ECO:0000256" key="3">
    <source>
        <dbReference type="ARBA" id="ARBA00022165"/>
    </source>
</evidence>
<dbReference type="PANTHER" id="PTHR13369">
    <property type="match status" value="1"/>
</dbReference>
<gene>
    <name evidence="6" type="primary">Gstcd</name>
    <name evidence="6" type="ORF">CERCOR_R05614</name>
</gene>
<evidence type="ECO:0000256" key="1">
    <source>
        <dbReference type="ARBA" id="ARBA00004496"/>
    </source>
</evidence>
<dbReference type="FunFam" id="3.40.50.150:FF:000125">
    <property type="entry name" value="Glutathione S-transferase C-terminal domain-containing protein"/>
    <property type="match status" value="1"/>
</dbReference>
<dbReference type="SUPFAM" id="SSF47616">
    <property type="entry name" value="GST C-terminal domain-like"/>
    <property type="match status" value="1"/>
</dbReference>
<feature type="non-terminal residue" evidence="6">
    <location>
        <position position="625"/>
    </location>
</feature>
<dbReference type="Gene3D" id="3.40.50.150">
    <property type="entry name" value="Vaccinia Virus protein VP39"/>
    <property type="match status" value="1"/>
</dbReference>
<evidence type="ECO:0000259" key="5">
    <source>
        <dbReference type="PROSITE" id="PS50405"/>
    </source>
</evidence>
<comment type="similarity">
    <text evidence="2">Belongs to the GSTCD family.</text>
</comment>
<evidence type="ECO:0000256" key="2">
    <source>
        <dbReference type="ARBA" id="ARBA00008797"/>
    </source>
</evidence>
<evidence type="ECO:0000313" key="6">
    <source>
        <dbReference type="EMBL" id="NXC86733.1"/>
    </source>
</evidence>
<dbReference type="AlphaFoldDB" id="A0A851R4J8"/>
<accession>A0A851R4J8</accession>
<dbReference type="Pfam" id="PF13679">
    <property type="entry name" value="Methyltransf_32"/>
    <property type="match status" value="1"/>
</dbReference>
<keyword evidence="4" id="KW-0963">Cytoplasm</keyword>
<dbReference type="InterPro" id="IPR010987">
    <property type="entry name" value="Glutathione-S-Trfase_C-like"/>
</dbReference>
<dbReference type="InterPro" id="IPR025714">
    <property type="entry name" value="Methyltranfer_dom"/>
</dbReference>
<name>A0A851R4J8_TYCCO</name>
<organism evidence="6 7">
    <name type="scientific">Tychaedon coryphoeus</name>
    <name type="common">Karoo scrub-robin</name>
    <name type="synonym">Erythropygia coryphaeus</name>
    <dbReference type="NCBI Taxonomy" id="614051"/>
    <lineage>
        <taxon>Eukaryota</taxon>
        <taxon>Metazoa</taxon>
        <taxon>Chordata</taxon>
        <taxon>Craniata</taxon>
        <taxon>Vertebrata</taxon>
        <taxon>Euteleostomi</taxon>
        <taxon>Archelosauria</taxon>
        <taxon>Archosauria</taxon>
        <taxon>Dinosauria</taxon>
        <taxon>Saurischia</taxon>
        <taxon>Theropoda</taxon>
        <taxon>Coelurosauria</taxon>
        <taxon>Aves</taxon>
        <taxon>Neognathae</taxon>
        <taxon>Neoaves</taxon>
        <taxon>Telluraves</taxon>
        <taxon>Australaves</taxon>
        <taxon>Passeriformes</taxon>
        <taxon>Muscicapidae</taxon>
        <taxon>Cercotrichas</taxon>
    </lineage>
</organism>
<dbReference type="PROSITE" id="PS50405">
    <property type="entry name" value="GST_CTER"/>
    <property type="match status" value="1"/>
</dbReference>
<proteinExistence type="inferred from homology"/>
<dbReference type="EMBL" id="WBND01000474">
    <property type="protein sequence ID" value="NXC86733.1"/>
    <property type="molecule type" value="Genomic_DNA"/>
</dbReference>
<dbReference type="PANTHER" id="PTHR13369:SF0">
    <property type="entry name" value="GLUTATHIONE S-TRANSFERASE C-TERMINAL DOMAIN-CONTAINING PROTEIN"/>
    <property type="match status" value="1"/>
</dbReference>
<evidence type="ECO:0000313" key="7">
    <source>
        <dbReference type="Proteomes" id="UP000631545"/>
    </source>
</evidence>
<comment type="caution">
    <text evidence="6">The sequence shown here is derived from an EMBL/GenBank/DDBJ whole genome shotgun (WGS) entry which is preliminary data.</text>
</comment>
<evidence type="ECO:0000256" key="4">
    <source>
        <dbReference type="ARBA" id="ARBA00022490"/>
    </source>
</evidence>
<feature type="non-terminal residue" evidence="6">
    <location>
        <position position="1"/>
    </location>
</feature>
<feature type="domain" description="GST C-terminal" evidence="5">
    <location>
        <begin position="209"/>
        <end position="337"/>
    </location>
</feature>
<protein>
    <recommendedName>
        <fullName evidence="3">Glutathione S-transferase C-terminal domain-containing protein</fullName>
    </recommendedName>
</protein>